<keyword evidence="1" id="KW-1133">Transmembrane helix</keyword>
<proteinExistence type="predicted"/>
<dbReference type="AlphaFoldDB" id="A0A9D1JAE8"/>
<comment type="caution">
    <text evidence="2">The sequence shown here is derived from an EMBL/GenBank/DDBJ whole genome shotgun (WGS) entry which is preliminary data.</text>
</comment>
<dbReference type="SUPFAM" id="SSF69304">
    <property type="entry name" value="Tricorn protease N-terminal domain"/>
    <property type="match status" value="1"/>
</dbReference>
<dbReference type="Gene3D" id="3.90.70.10">
    <property type="entry name" value="Cysteine proteinases"/>
    <property type="match status" value="1"/>
</dbReference>
<evidence type="ECO:0000256" key="1">
    <source>
        <dbReference type="SAM" id="Phobius"/>
    </source>
</evidence>
<evidence type="ECO:0008006" key="4">
    <source>
        <dbReference type="Google" id="ProtNLM"/>
    </source>
</evidence>
<sequence length="853" mass="95036">MELSFREKKISPGTKRRVLILAAVFVAALIFFEIVLNYQREGRGAAMGDAALPVVTMEACGRTMNELHGYTREMDACYMRDAVLPLEADRVLPLTVHTYGYTVQSASYEIRSLDTERKIAETQIDNFTRDGDDLRADVQIENLVEEGEEYLFILTLEGEQDQQVRYYTRIMLPDDCHEKECLDFAEYFHETALSGNYSELNTYLETDTNTDMDTLSQVTIHSSIQQVGWKGFAGTVVGEPVVEMKEINSSYVALEFYYQIQRQDAAGKTHTYQVEEYFKIRYGGQRMYLLDYSRTMEEYLTQENLEAGTNDLSLGVAGNDLTYFSNETGTVVAFVQTGELYLYDQNNRELTRVFSFIGDDLSDIRENYRQHDIRILNMDESGNMDFVVYGYMNRGSHEGECGISLYHYDRDLGQAREQIFVAGTSSYQILRAGFSDLLYKNSDEEFYIMVDGTLLQVDLDTMESKELLTGLTQEQYAVSGSGRKIAWITSDGMEQKISLMNLETGTTWEIVAGDGELVRPIAFLDEDFVYGIARSGDVVKDSAGAAVYPMYKLRIVDTSSSDFPVLKEYERADSYILSVTQQGHTLFLNRAVRSGDTYVPIDGDTIQNSSGEPNRAVTIQGTADNALGKVTRIVMAGTGDEETAASVRFREAELTEAEGNRSILLETSTQAERYFVYVGSNVTLSTGRMSEAVAAADADMGIVVDNHQRYVWRRGRSTARTAFSDLEVGSYDTASGSSARCLSAMLAREGKNVAVASLLSQGQTPAEVLREELEDQAVLDLTGCTLSQVLYYVSLGNPVYGRTGADAAMLVTGYDASSVSLWDPMTGETQRMGLTDAENLFAAAGNVFVSYAE</sequence>
<feature type="transmembrane region" description="Helical" evidence="1">
    <location>
        <begin position="18"/>
        <end position="38"/>
    </location>
</feature>
<evidence type="ECO:0000313" key="2">
    <source>
        <dbReference type="EMBL" id="HIR70233.1"/>
    </source>
</evidence>
<name>A0A9D1JAE8_9FIRM</name>
<keyword evidence="1" id="KW-0812">Transmembrane</keyword>
<reference evidence="2" key="1">
    <citation type="submission" date="2020-10" db="EMBL/GenBank/DDBJ databases">
        <authorList>
            <person name="Gilroy R."/>
        </authorList>
    </citation>
    <scope>NUCLEOTIDE SEQUENCE</scope>
    <source>
        <strain evidence="2">ChiSjej5B23-6657</strain>
    </source>
</reference>
<reference evidence="2" key="2">
    <citation type="journal article" date="2021" name="PeerJ">
        <title>Extensive microbial diversity within the chicken gut microbiome revealed by metagenomics and culture.</title>
        <authorList>
            <person name="Gilroy R."/>
            <person name="Ravi A."/>
            <person name="Getino M."/>
            <person name="Pursley I."/>
            <person name="Horton D.L."/>
            <person name="Alikhan N.F."/>
            <person name="Baker D."/>
            <person name="Gharbi K."/>
            <person name="Hall N."/>
            <person name="Watson M."/>
            <person name="Adriaenssens E.M."/>
            <person name="Foster-Nyarko E."/>
            <person name="Jarju S."/>
            <person name="Secka A."/>
            <person name="Antonio M."/>
            <person name="Oren A."/>
            <person name="Chaudhuri R.R."/>
            <person name="La Ragione R."/>
            <person name="Hildebrand F."/>
            <person name="Pallen M.J."/>
        </authorList>
    </citation>
    <scope>NUCLEOTIDE SEQUENCE</scope>
    <source>
        <strain evidence="2">ChiSjej5B23-6657</strain>
    </source>
</reference>
<gene>
    <name evidence="2" type="ORF">IAA55_03000</name>
</gene>
<organism evidence="2 3">
    <name type="scientific">Candidatus Pullilachnospira gallistercoris</name>
    <dbReference type="NCBI Taxonomy" id="2840911"/>
    <lineage>
        <taxon>Bacteria</taxon>
        <taxon>Bacillati</taxon>
        <taxon>Bacillota</taxon>
        <taxon>Clostridia</taxon>
        <taxon>Lachnospirales</taxon>
        <taxon>Lachnospiraceae</taxon>
        <taxon>Lachnospiraceae incertae sedis</taxon>
        <taxon>Candidatus Pullilachnospira</taxon>
    </lineage>
</organism>
<keyword evidence="1" id="KW-0472">Membrane</keyword>
<dbReference type="Proteomes" id="UP000823912">
    <property type="component" value="Unassembled WGS sequence"/>
</dbReference>
<evidence type="ECO:0000313" key="3">
    <source>
        <dbReference type="Proteomes" id="UP000823912"/>
    </source>
</evidence>
<accession>A0A9D1JAE8</accession>
<dbReference type="EMBL" id="DVHM01000048">
    <property type="protein sequence ID" value="HIR70233.1"/>
    <property type="molecule type" value="Genomic_DNA"/>
</dbReference>
<protein>
    <recommendedName>
        <fullName evidence="4">Peptidase C39-like domain-containing protein</fullName>
    </recommendedName>
</protein>